<organism evidence="3">
    <name type="scientific">mine drainage metagenome</name>
    <dbReference type="NCBI Taxonomy" id="410659"/>
    <lineage>
        <taxon>unclassified sequences</taxon>
        <taxon>metagenomes</taxon>
        <taxon>ecological metagenomes</taxon>
    </lineage>
</organism>
<evidence type="ECO:0000313" key="3">
    <source>
        <dbReference type="EMBL" id="CBI10135.1"/>
    </source>
</evidence>
<comment type="caution">
    <text evidence="3">The sequence shown here is derived from an EMBL/GenBank/DDBJ whole genome shotgun (WGS) entry which is preliminary data.</text>
</comment>
<dbReference type="Pfam" id="PF11906">
    <property type="entry name" value="DUF3426"/>
    <property type="match status" value="1"/>
</dbReference>
<gene>
    <name evidence="3" type="ORF">CARN7_0898</name>
</gene>
<keyword evidence="2" id="KW-1133">Transmembrane helix</keyword>
<feature type="transmembrane region" description="Helical" evidence="2">
    <location>
        <begin position="173"/>
        <end position="194"/>
    </location>
</feature>
<keyword evidence="2" id="KW-0812">Transmembrane</keyword>
<dbReference type="InterPro" id="IPR011723">
    <property type="entry name" value="Znf/thioredoxin_put"/>
</dbReference>
<evidence type="ECO:0000256" key="1">
    <source>
        <dbReference type="SAM" id="MobiDB-lite"/>
    </source>
</evidence>
<feature type="compositionally biased region" description="Polar residues" evidence="1">
    <location>
        <begin position="69"/>
        <end position="90"/>
    </location>
</feature>
<evidence type="ECO:0000256" key="2">
    <source>
        <dbReference type="SAM" id="Phobius"/>
    </source>
</evidence>
<feature type="region of interest" description="Disordered" evidence="1">
    <location>
        <begin position="62"/>
        <end position="106"/>
    </location>
</feature>
<evidence type="ECO:0008006" key="4">
    <source>
        <dbReference type="Google" id="ProtNLM"/>
    </source>
</evidence>
<proteinExistence type="predicted"/>
<sequence>MSSLTQCTTCHTVFHIQKSDLIRSGGHAKCGVCGMVFNALEAQIVMDAPAASEVLDQGPITENIHDDSPSSISVGSTAETDSGMTETASLTDAEHPPIPDQGVISDQPPIEEPLSTGMGMSEQGSEDIASSTPEFIERVDVTHRPSVADSASEFNERVDVTDAIGIKPKRHGAWFGAISAALILVLCGQITWYFRDTIVEYHPELMPILNQLCTSIHCGNTLSHDIDALKISSSVFSGDKDHDHLFHVQLSILNQSGLPVAFPAISISLKNESEETISRKTIYPMDYLKLEKTLSHGIPAQKEWPITLNLTVTSNGVSNYKMLLFYPAQPD</sequence>
<dbReference type="InterPro" id="IPR021834">
    <property type="entry name" value="DUF3426"/>
</dbReference>
<reference evidence="3" key="1">
    <citation type="submission" date="2009-10" db="EMBL/GenBank/DDBJ databases">
        <title>Diversity of trophic interactions inside an arsenic-rich microbial ecosystem.</title>
        <authorList>
            <person name="Bertin P.N."/>
            <person name="Heinrich-Salmeron A."/>
            <person name="Pelletier E."/>
            <person name="Goulhen-Chollet F."/>
            <person name="Arsene-Ploetze F."/>
            <person name="Gallien S."/>
            <person name="Calteau A."/>
            <person name="Vallenet D."/>
            <person name="Casiot C."/>
            <person name="Chane-Woon-Ming B."/>
            <person name="Giloteaux L."/>
            <person name="Barakat M."/>
            <person name="Bonnefoy V."/>
            <person name="Bruneel O."/>
            <person name="Chandler M."/>
            <person name="Cleiss J."/>
            <person name="Duran R."/>
            <person name="Elbaz-Poulichet F."/>
            <person name="Fonknechten N."/>
            <person name="Lauga B."/>
            <person name="Mornico D."/>
            <person name="Ortet P."/>
            <person name="Schaeffer C."/>
            <person name="Siguier P."/>
            <person name="Alexander Thil Smith A."/>
            <person name="Van Dorsselaer A."/>
            <person name="Weissenbach J."/>
            <person name="Medigue C."/>
            <person name="Le Paslier D."/>
        </authorList>
    </citation>
    <scope>NUCLEOTIDE SEQUENCE</scope>
</reference>
<name>E6QSB3_9ZZZZ</name>
<protein>
    <recommendedName>
        <fullName evidence="4">Zinc finger/thioredoxin putative domain-containing protein</fullName>
    </recommendedName>
</protein>
<accession>E6QSB3</accession>
<dbReference type="AlphaFoldDB" id="E6QSB3"/>
<keyword evidence="2" id="KW-0472">Membrane</keyword>
<dbReference type="EMBL" id="CABR01000072">
    <property type="protein sequence ID" value="CBI10135.1"/>
    <property type="molecule type" value="Genomic_DNA"/>
</dbReference>
<dbReference type="NCBIfam" id="TIGR02098">
    <property type="entry name" value="MJ0042_CXXC"/>
    <property type="match status" value="1"/>
</dbReference>